<gene>
    <name evidence="2" type="ORF">AMQ74_00649</name>
</gene>
<comment type="caution">
    <text evidence="2">The sequence shown here is derived from an EMBL/GenBank/DDBJ whole genome shotgun (WGS) entry which is preliminary data.</text>
</comment>
<feature type="coiled-coil region" evidence="1">
    <location>
        <begin position="204"/>
        <end position="235"/>
    </location>
</feature>
<dbReference type="Proteomes" id="UP000075578">
    <property type="component" value="Unassembled WGS sequence"/>
</dbReference>
<proteinExistence type="predicted"/>
<evidence type="ECO:0000313" key="3">
    <source>
        <dbReference type="Proteomes" id="UP000075578"/>
    </source>
</evidence>
<organism evidence="2 3">
    <name type="scientific">Candidatus Methanofastidiosum methylothiophilum</name>
    <dbReference type="NCBI Taxonomy" id="1705564"/>
    <lineage>
        <taxon>Archaea</taxon>
        <taxon>Methanobacteriati</taxon>
        <taxon>Methanobacteriota</taxon>
        <taxon>Stenosarchaea group</taxon>
        <taxon>Candidatus Methanofastidiosia</taxon>
        <taxon>Candidatus Methanofastidiosales</taxon>
        <taxon>Candidatus Methanofastidiosaceae</taxon>
        <taxon>Candidatus Methanofastidiosum</taxon>
    </lineage>
</organism>
<evidence type="ECO:0000313" key="2">
    <source>
        <dbReference type="EMBL" id="KYC52680.1"/>
    </source>
</evidence>
<protein>
    <submittedName>
        <fullName evidence="2">Uncharacterized protein</fullName>
    </submittedName>
</protein>
<sequence length="237" mass="27101">MGKISKNRTIGIIVISLLAISTFPVILSEEIQNLGEDALYARYMTYHQRKETAVIAMDAIIKLYDEKGISTTELVSLKIKLNDLDSKAKIAAVNTKRDEFYSIIKESREVIKYFREITQEKEVEGQKDVVKAALEENKNYLLELRAETSTTKKGIYLKAVDNRLEKLEQISLRLEEKGADVSEINAKIDEISSSRAKISDESDRDALKEFHQSAKEDVQQLREMIKKAIEEIKEQNN</sequence>
<reference evidence="2 3" key="1">
    <citation type="journal article" date="2016" name="ISME J.">
        <title>Chasing the elusive Euryarchaeota class WSA2: genomes reveal a uniquely fastidious methyl-reducing methanogen.</title>
        <authorList>
            <person name="Nobu M.K."/>
            <person name="Narihiro T."/>
            <person name="Kuroda K."/>
            <person name="Mei R."/>
            <person name="Liu W.T."/>
        </authorList>
    </citation>
    <scope>NUCLEOTIDE SEQUENCE [LARGE SCALE GENOMIC DNA]</scope>
    <source>
        <strain evidence="2">U1lsi0528_Bin089</strain>
    </source>
</reference>
<evidence type="ECO:0000256" key="1">
    <source>
        <dbReference type="SAM" id="Coils"/>
    </source>
</evidence>
<dbReference type="AlphaFoldDB" id="A0A150J651"/>
<accession>A0A150J651</accession>
<keyword evidence="1" id="KW-0175">Coiled coil</keyword>
<name>A0A150J651_9EURY</name>
<dbReference type="EMBL" id="LNGD01000026">
    <property type="protein sequence ID" value="KYC52680.1"/>
    <property type="molecule type" value="Genomic_DNA"/>
</dbReference>